<feature type="binding site" evidence="6">
    <location>
        <position position="156"/>
    </location>
    <ligand>
        <name>NAD(+)</name>
        <dbReference type="ChEBI" id="CHEBI:57540"/>
    </ligand>
</feature>
<dbReference type="Gene3D" id="2.60.200.30">
    <property type="entry name" value="Probable inorganic polyphosphate/atp-NAD kinase, domain 2"/>
    <property type="match status" value="1"/>
</dbReference>
<proteinExistence type="inferred from homology"/>
<dbReference type="GO" id="GO:0006741">
    <property type="term" value="P:NADP+ biosynthetic process"/>
    <property type="evidence" value="ECO:0007669"/>
    <property type="project" value="UniProtKB-UniRule"/>
</dbReference>
<keyword evidence="1 6" id="KW-0808">Transferase</keyword>
<dbReference type="SUPFAM" id="SSF111331">
    <property type="entry name" value="NAD kinase/diacylglycerol kinase-like"/>
    <property type="match status" value="1"/>
</dbReference>
<comment type="catalytic activity">
    <reaction evidence="5 6">
        <text>NAD(+) + ATP = ADP + NADP(+) + H(+)</text>
        <dbReference type="Rhea" id="RHEA:18629"/>
        <dbReference type="ChEBI" id="CHEBI:15378"/>
        <dbReference type="ChEBI" id="CHEBI:30616"/>
        <dbReference type="ChEBI" id="CHEBI:57540"/>
        <dbReference type="ChEBI" id="CHEBI:58349"/>
        <dbReference type="ChEBI" id="CHEBI:456216"/>
        <dbReference type="EC" id="2.7.1.23"/>
    </reaction>
</comment>
<dbReference type="HAMAP" id="MF_00361">
    <property type="entry name" value="NAD_kinase"/>
    <property type="match status" value="1"/>
</dbReference>
<keyword evidence="2 6" id="KW-0418">Kinase</keyword>
<dbReference type="Gene3D" id="3.40.50.10330">
    <property type="entry name" value="Probable inorganic polyphosphate/atp-NAD kinase, domain 1"/>
    <property type="match status" value="1"/>
</dbReference>
<comment type="cofactor">
    <cofactor evidence="6">
        <name>a divalent metal cation</name>
        <dbReference type="ChEBI" id="CHEBI:60240"/>
    </cofactor>
</comment>
<dbReference type="PANTHER" id="PTHR20275:SF0">
    <property type="entry name" value="NAD KINASE"/>
    <property type="match status" value="1"/>
</dbReference>
<dbReference type="EMBL" id="DSUJ01000002">
    <property type="protein sequence ID" value="HFI89935.1"/>
    <property type="molecule type" value="Genomic_DNA"/>
</dbReference>
<keyword evidence="6" id="KW-0547">Nucleotide-binding</keyword>
<comment type="subcellular location">
    <subcellularLocation>
        <location evidence="6">Cytoplasm</location>
    </subcellularLocation>
</comment>
<evidence type="ECO:0000256" key="5">
    <source>
        <dbReference type="ARBA" id="ARBA00047925"/>
    </source>
</evidence>
<keyword evidence="3 6" id="KW-0521">NADP</keyword>
<dbReference type="InterPro" id="IPR017438">
    <property type="entry name" value="ATP-NAD_kinase_N"/>
</dbReference>
<dbReference type="InterPro" id="IPR016064">
    <property type="entry name" value="NAD/diacylglycerol_kinase_sf"/>
</dbReference>
<feature type="binding site" evidence="6">
    <location>
        <begin position="73"/>
        <end position="74"/>
    </location>
    <ligand>
        <name>NAD(+)</name>
        <dbReference type="ChEBI" id="CHEBI:57540"/>
    </ligand>
</feature>
<gene>
    <name evidence="6" type="primary">nadK</name>
    <name evidence="7" type="ORF">ENS31_00225</name>
</gene>
<reference evidence="7" key="1">
    <citation type="journal article" date="2020" name="mSystems">
        <title>Genome- and Community-Level Interaction Insights into Carbon Utilization and Element Cycling Functions of Hydrothermarchaeota in Hydrothermal Sediment.</title>
        <authorList>
            <person name="Zhou Z."/>
            <person name="Liu Y."/>
            <person name="Xu W."/>
            <person name="Pan J."/>
            <person name="Luo Z.H."/>
            <person name="Li M."/>
        </authorList>
    </citation>
    <scope>NUCLEOTIDE SEQUENCE [LARGE SCALE GENOMIC DNA]</scope>
    <source>
        <strain evidence="7">SpSt-479</strain>
    </source>
</reference>
<feature type="binding site" evidence="6">
    <location>
        <position position="175"/>
    </location>
    <ligand>
        <name>NAD(+)</name>
        <dbReference type="ChEBI" id="CHEBI:57540"/>
    </ligand>
</feature>
<keyword evidence="6" id="KW-0963">Cytoplasm</keyword>
<feature type="binding site" evidence="6">
    <location>
        <begin position="186"/>
        <end position="191"/>
    </location>
    <ligand>
        <name>NAD(+)</name>
        <dbReference type="ChEBI" id="CHEBI:57540"/>
    </ligand>
</feature>
<name>A0A7V2ZH93_9BACT</name>
<dbReference type="Pfam" id="PF20143">
    <property type="entry name" value="NAD_kinase_C"/>
    <property type="match status" value="1"/>
</dbReference>
<evidence type="ECO:0000256" key="3">
    <source>
        <dbReference type="ARBA" id="ARBA00022857"/>
    </source>
</evidence>
<dbReference type="GO" id="GO:0003951">
    <property type="term" value="F:NAD+ kinase activity"/>
    <property type="evidence" value="ECO:0007669"/>
    <property type="project" value="UniProtKB-UniRule"/>
</dbReference>
<dbReference type="Pfam" id="PF01513">
    <property type="entry name" value="NAD_kinase"/>
    <property type="match status" value="1"/>
</dbReference>
<dbReference type="InterPro" id="IPR017437">
    <property type="entry name" value="ATP-NAD_kinase_PpnK-typ_C"/>
</dbReference>
<dbReference type="GO" id="GO:0005737">
    <property type="term" value="C:cytoplasm"/>
    <property type="evidence" value="ECO:0007669"/>
    <property type="project" value="UniProtKB-SubCell"/>
</dbReference>
<comment type="caution">
    <text evidence="6">Lacks conserved residue(s) required for the propagation of feature annotation.</text>
</comment>
<comment type="similarity">
    <text evidence="6">Belongs to the NAD kinase family.</text>
</comment>
<sequence length="298" mass="33125">MKIGIVANITKESVMEVVATFIRKLRENKIDYLLTHSLNETEGKVKIEIDDDFIVDDSDLYEQSDLIISFGGDGTMLATAFNAQKYDKPVLGINLGKLGFLVEADVSNLDVVIDTIKNKKFTIEERMIIEGNCSDYKCEKMIAINDLVIDKGGWPKMIELTVWVEGEYVTTFTADGLIAATPTGSTGYSISVGGPIVSPQTDVITLSPISPHSLTIRPIVLPSKSEIIIKADSLHRDIKVNCDGQRSYSFPPPMEIIIRKSDKSLKLVHTSLTTYFQTLRTKLLWGIDTRYSNKGNKK</sequence>
<evidence type="ECO:0000256" key="1">
    <source>
        <dbReference type="ARBA" id="ARBA00022679"/>
    </source>
</evidence>
<dbReference type="GO" id="GO:0051287">
    <property type="term" value="F:NAD binding"/>
    <property type="evidence" value="ECO:0007669"/>
    <property type="project" value="UniProtKB-ARBA"/>
</dbReference>
<dbReference type="GO" id="GO:0005524">
    <property type="term" value="F:ATP binding"/>
    <property type="evidence" value="ECO:0007669"/>
    <property type="project" value="UniProtKB-KW"/>
</dbReference>
<feature type="binding site" evidence="6">
    <location>
        <begin position="145"/>
        <end position="146"/>
    </location>
    <ligand>
        <name>NAD(+)</name>
        <dbReference type="ChEBI" id="CHEBI:57540"/>
    </ligand>
</feature>
<accession>A0A7V2ZH93</accession>
<feature type="binding site" evidence="6">
    <location>
        <position position="245"/>
    </location>
    <ligand>
        <name>NAD(+)</name>
        <dbReference type="ChEBI" id="CHEBI:57540"/>
    </ligand>
</feature>
<dbReference type="PANTHER" id="PTHR20275">
    <property type="entry name" value="NAD KINASE"/>
    <property type="match status" value="1"/>
</dbReference>
<dbReference type="InterPro" id="IPR002504">
    <property type="entry name" value="NADK"/>
</dbReference>
<organism evidence="7">
    <name type="scientific">Ignavibacterium album</name>
    <dbReference type="NCBI Taxonomy" id="591197"/>
    <lineage>
        <taxon>Bacteria</taxon>
        <taxon>Pseudomonadati</taxon>
        <taxon>Ignavibacteriota</taxon>
        <taxon>Ignavibacteria</taxon>
        <taxon>Ignavibacteriales</taxon>
        <taxon>Ignavibacteriaceae</taxon>
        <taxon>Ignavibacterium</taxon>
    </lineage>
</organism>
<feature type="active site" description="Proton acceptor" evidence="6">
    <location>
        <position position="73"/>
    </location>
</feature>
<dbReference type="EC" id="2.7.1.23" evidence="6"/>
<dbReference type="AlphaFoldDB" id="A0A7V2ZH93"/>
<comment type="caution">
    <text evidence="7">The sequence shown here is derived from an EMBL/GenBank/DDBJ whole genome shotgun (WGS) entry which is preliminary data.</text>
</comment>
<keyword evidence="4 6" id="KW-0520">NAD</keyword>
<evidence type="ECO:0000256" key="2">
    <source>
        <dbReference type="ARBA" id="ARBA00022777"/>
    </source>
</evidence>
<keyword evidence="6" id="KW-0067">ATP-binding</keyword>
<dbReference type="GO" id="GO:0019674">
    <property type="term" value="P:NAD+ metabolic process"/>
    <property type="evidence" value="ECO:0007669"/>
    <property type="project" value="InterPro"/>
</dbReference>
<protein>
    <recommendedName>
        <fullName evidence="6">NAD kinase</fullName>
        <ecNumber evidence="6">2.7.1.23</ecNumber>
    </recommendedName>
    <alternativeName>
        <fullName evidence="6">ATP-dependent NAD kinase</fullName>
    </alternativeName>
</protein>
<comment type="function">
    <text evidence="6">Involved in the regulation of the intracellular balance of NAD and NADP, and is a key enzyme in the biosynthesis of NADP. Catalyzes specifically the phosphorylation on 2'-hydroxyl of the adenosine moiety of NAD to yield NADP.</text>
</comment>
<evidence type="ECO:0000313" key="7">
    <source>
        <dbReference type="EMBL" id="HFI89935.1"/>
    </source>
</evidence>
<dbReference type="GO" id="GO:0046872">
    <property type="term" value="F:metal ion binding"/>
    <property type="evidence" value="ECO:0007669"/>
    <property type="project" value="UniProtKB-UniRule"/>
</dbReference>
<evidence type="ECO:0000256" key="6">
    <source>
        <dbReference type="HAMAP-Rule" id="MF_00361"/>
    </source>
</evidence>
<evidence type="ECO:0000256" key="4">
    <source>
        <dbReference type="ARBA" id="ARBA00023027"/>
    </source>
</evidence>